<evidence type="ECO:0000313" key="4">
    <source>
        <dbReference type="Proteomes" id="UP001527882"/>
    </source>
</evidence>
<dbReference type="RefSeq" id="WP_269883987.1">
    <property type="nucleotide sequence ID" value="NZ_JAQAGZ010000017.1"/>
</dbReference>
<reference evidence="3 4" key="1">
    <citation type="submission" date="2022-12" db="EMBL/GenBank/DDBJ databases">
        <title>Draft genome sequence of Paenibacillus sp. dW9.</title>
        <authorList>
            <person name="Choi E.-W."/>
            <person name="Kim D.-U."/>
        </authorList>
    </citation>
    <scope>NUCLEOTIDE SEQUENCE [LARGE SCALE GENOMIC DNA]</scope>
    <source>
        <strain evidence="4">dW9</strain>
    </source>
</reference>
<dbReference type="InterPro" id="IPR020471">
    <property type="entry name" value="AKR"/>
</dbReference>
<dbReference type="Proteomes" id="UP001527882">
    <property type="component" value="Unassembled WGS sequence"/>
</dbReference>
<dbReference type="InterPro" id="IPR036812">
    <property type="entry name" value="NAD(P)_OxRdtase_dom_sf"/>
</dbReference>
<evidence type="ECO:0000313" key="3">
    <source>
        <dbReference type="EMBL" id="MCZ8515466.1"/>
    </source>
</evidence>
<organism evidence="3 4">
    <name type="scientific">Paenibacillus gyeongsangnamensis</name>
    <dbReference type="NCBI Taxonomy" id="3388067"/>
    <lineage>
        <taxon>Bacteria</taxon>
        <taxon>Bacillati</taxon>
        <taxon>Bacillota</taxon>
        <taxon>Bacilli</taxon>
        <taxon>Bacillales</taxon>
        <taxon>Paenibacillaceae</taxon>
        <taxon>Paenibacillus</taxon>
    </lineage>
</organism>
<proteinExistence type="predicted"/>
<name>A0ABT4QFE7_9BACL</name>
<keyword evidence="4" id="KW-1185">Reference proteome</keyword>
<gene>
    <name evidence="3" type="ORF">O9H85_24285</name>
</gene>
<dbReference type="CDD" id="cd19081">
    <property type="entry name" value="AKR_AKR9C1"/>
    <property type="match status" value="1"/>
</dbReference>
<evidence type="ECO:0000259" key="2">
    <source>
        <dbReference type="Pfam" id="PF00248"/>
    </source>
</evidence>
<dbReference type="EMBL" id="JAQAGZ010000017">
    <property type="protein sequence ID" value="MCZ8515466.1"/>
    <property type="molecule type" value="Genomic_DNA"/>
</dbReference>
<dbReference type="InterPro" id="IPR023210">
    <property type="entry name" value="NADP_OxRdtase_dom"/>
</dbReference>
<dbReference type="PANTHER" id="PTHR43364">
    <property type="entry name" value="NADH-SPECIFIC METHYLGLYOXAL REDUCTASE-RELATED"/>
    <property type="match status" value="1"/>
</dbReference>
<protein>
    <submittedName>
        <fullName evidence="3">Aldo/keto reductase</fullName>
    </submittedName>
</protein>
<keyword evidence="1" id="KW-0560">Oxidoreductase</keyword>
<sequence>MEYKHLGKTGLRVSELCLGAMTFGRETGERESQLIMDQFIEAGGNFIDTADVYTGGASEEIVGRWVKEKNRDDVVIATKVRFAMGSGPNDVGLSRKHILSGVEASLRRLGTDYIDLFQVHAWDPRTPLEETLSTLNELVKRGWVRYLGASNFQGWQLQKAVDMSKHQGWEPFVSIQPQYNLLCRATEYEVIPVCLQEGLGVIPWSPLRGGWLSGKFYRGMSQPPTDSRIAAAEEKGWSESWTNYNNEHTWNVIDTLTEVAEEAGKTPAQTAINWLLQRPGVTSPIIGVRTSEQLAANLGASGWSLTEDQVQRLNRSSLMPVSYPYDDRAAQQRRAGRDY</sequence>
<dbReference type="SUPFAM" id="SSF51430">
    <property type="entry name" value="NAD(P)-linked oxidoreductase"/>
    <property type="match status" value="1"/>
</dbReference>
<dbReference type="Gene3D" id="3.20.20.100">
    <property type="entry name" value="NADP-dependent oxidoreductase domain"/>
    <property type="match status" value="1"/>
</dbReference>
<comment type="caution">
    <text evidence="3">The sequence shown here is derived from an EMBL/GenBank/DDBJ whole genome shotgun (WGS) entry which is preliminary data.</text>
</comment>
<dbReference type="PANTHER" id="PTHR43364:SF4">
    <property type="entry name" value="NAD(P)-LINKED OXIDOREDUCTASE SUPERFAMILY PROTEIN"/>
    <property type="match status" value="1"/>
</dbReference>
<evidence type="ECO:0000256" key="1">
    <source>
        <dbReference type="ARBA" id="ARBA00023002"/>
    </source>
</evidence>
<dbReference type="PRINTS" id="PR00069">
    <property type="entry name" value="ALDKETRDTASE"/>
</dbReference>
<feature type="domain" description="NADP-dependent oxidoreductase" evidence="2">
    <location>
        <begin position="15"/>
        <end position="315"/>
    </location>
</feature>
<accession>A0ABT4QFE7</accession>
<dbReference type="Pfam" id="PF00248">
    <property type="entry name" value="Aldo_ket_red"/>
    <property type="match status" value="1"/>
</dbReference>
<dbReference type="InterPro" id="IPR050523">
    <property type="entry name" value="AKR_Detox_Biosynth"/>
</dbReference>